<dbReference type="EMBL" id="PJQY01003578">
    <property type="protein sequence ID" value="PQM36141.1"/>
    <property type="molecule type" value="Genomic_DNA"/>
</dbReference>
<sequence length="392" mass="44261">MASVSVSADLLIDKFVAILESEAASIAGVGDQVDEIKRELEFMRAFLTDADGGNKAHTQVEEVWIRSVRDLANDVENIIDEFMYHVYKQQIGGRFSREKQRYGGGAAVEGKSTSSEDIRRRVQNQAESSLYHKEDELVGIEGDKNLLMGWLMNEEQRQTVVSVVGMGGSGKTTLVARTFKDEIVKRHFECYAWITVSQSYVIEDLLRRLIKEFHKAKKEEVPADMNAMSYNELLEILVNYLETKREDIASSSFGVESHVHKIQPLERGDAWELFSMKAFSSYPNKSCSTEILPLARELVEKCEGLPLAIVALSGLMSSKKSLTEWSTIYNSLNWHLTNNPLLEPMKSILLITLWIAEGFVEHVEGLTPEKVAIAILWNSFFVTCYSKGFEDP</sequence>
<evidence type="ECO:0000256" key="2">
    <source>
        <dbReference type="ARBA" id="ARBA00022741"/>
    </source>
</evidence>
<evidence type="ECO:0000256" key="1">
    <source>
        <dbReference type="ARBA" id="ARBA00022737"/>
    </source>
</evidence>
<organism evidence="6 7">
    <name type="scientific">Prunus yedoensis var. nudiflora</name>
    <dbReference type="NCBI Taxonomy" id="2094558"/>
    <lineage>
        <taxon>Eukaryota</taxon>
        <taxon>Viridiplantae</taxon>
        <taxon>Streptophyta</taxon>
        <taxon>Embryophyta</taxon>
        <taxon>Tracheophyta</taxon>
        <taxon>Spermatophyta</taxon>
        <taxon>Magnoliopsida</taxon>
        <taxon>eudicotyledons</taxon>
        <taxon>Gunneridae</taxon>
        <taxon>Pentapetalae</taxon>
        <taxon>rosids</taxon>
        <taxon>fabids</taxon>
        <taxon>Rosales</taxon>
        <taxon>Rosaceae</taxon>
        <taxon>Amygdaloideae</taxon>
        <taxon>Amygdaleae</taxon>
        <taxon>Prunus</taxon>
    </lineage>
</organism>
<dbReference type="InterPro" id="IPR041118">
    <property type="entry name" value="Rx_N"/>
</dbReference>
<dbReference type="GO" id="GO:0043531">
    <property type="term" value="F:ADP binding"/>
    <property type="evidence" value="ECO:0007669"/>
    <property type="project" value="InterPro"/>
</dbReference>
<dbReference type="PANTHER" id="PTHR19338">
    <property type="entry name" value="TRANSLOCASE OF INNER MITOCHONDRIAL MEMBRANE 13 HOMOLOG"/>
    <property type="match status" value="1"/>
</dbReference>
<dbReference type="Gene3D" id="1.10.8.430">
    <property type="entry name" value="Helical domain of apoptotic protease-activating factors"/>
    <property type="match status" value="1"/>
</dbReference>
<evidence type="ECO:0000313" key="6">
    <source>
        <dbReference type="EMBL" id="PQM36141.1"/>
    </source>
</evidence>
<dbReference type="PRINTS" id="PR00364">
    <property type="entry name" value="DISEASERSIST"/>
</dbReference>
<reference evidence="6 7" key="1">
    <citation type="submission" date="2018-02" db="EMBL/GenBank/DDBJ databases">
        <title>Draft genome of wild Prunus yedoensis var. nudiflora.</title>
        <authorList>
            <person name="Baek S."/>
            <person name="Kim J.-H."/>
            <person name="Choi K."/>
            <person name="Kim G.-B."/>
            <person name="Cho A."/>
            <person name="Jang H."/>
            <person name="Shin C.-H."/>
            <person name="Yu H.-J."/>
            <person name="Mun J.-H."/>
        </authorList>
    </citation>
    <scope>NUCLEOTIDE SEQUENCE [LARGE SCALE GENOMIC DNA]</scope>
    <source>
        <strain evidence="7">cv. Jeju island</strain>
        <tissue evidence="6">Leaf</tissue>
    </source>
</reference>
<dbReference type="InterPro" id="IPR027417">
    <property type="entry name" value="P-loop_NTPase"/>
</dbReference>
<dbReference type="InterPro" id="IPR042197">
    <property type="entry name" value="Apaf_helical"/>
</dbReference>
<dbReference type="Pfam" id="PF00931">
    <property type="entry name" value="NB-ARC"/>
    <property type="match status" value="1"/>
</dbReference>
<accession>A0A314UFN3</accession>
<dbReference type="Proteomes" id="UP000250321">
    <property type="component" value="Unassembled WGS sequence"/>
</dbReference>
<dbReference type="GO" id="GO:0006952">
    <property type="term" value="P:defense response"/>
    <property type="evidence" value="ECO:0007669"/>
    <property type="project" value="UniProtKB-KW"/>
</dbReference>
<dbReference type="Gene3D" id="3.40.50.300">
    <property type="entry name" value="P-loop containing nucleotide triphosphate hydrolases"/>
    <property type="match status" value="1"/>
</dbReference>
<keyword evidence="3" id="KW-0611">Plant defense</keyword>
<dbReference type="STRING" id="2094558.A0A314UFN3"/>
<evidence type="ECO:0000313" key="7">
    <source>
        <dbReference type="Proteomes" id="UP000250321"/>
    </source>
</evidence>
<keyword evidence="1" id="KW-0677">Repeat</keyword>
<dbReference type="AlphaFoldDB" id="A0A314UFN3"/>
<evidence type="ECO:0000259" key="5">
    <source>
        <dbReference type="Pfam" id="PF18052"/>
    </source>
</evidence>
<keyword evidence="2" id="KW-0547">Nucleotide-binding</keyword>
<feature type="domain" description="Disease resistance N-terminal" evidence="5">
    <location>
        <begin position="11"/>
        <end position="96"/>
    </location>
</feature>
<gene>
    <name evidence="6" type="ORF">Pyn_04547</name>
</gene>
<dbReference type="SUPFAM" id="SSF52540">
    <property type="entry name" value="P-loop containing nucleoside triphosphate hydrolases"/>
    <property type="match status" value="1"/>
</dbReference>
<feature type="domain" description="NB-ARC" evidence="4">
    <location>
        <begin position="142"/>
        <end position="245"/>
    </location>
</feature>
<dbReference type="InterPro" id="IPR038005">
    <property type="entry name" value="RX-like_CC"/>
</dbReference>
<dbReference type="InterPro" id="IPR002182">
    <property type="entry name" value="NB-ARC"/>
</dbReference>
<dbReference type="Gene3D" id="1.20.5.4130">
    <property type="match status" value="1"/>
</dbReference>
<dbReference type="PANTHER" id="PTHR19338:SF59">
    <property type="entry name" value="OS10G0162832 PROTEIN"/>
    <property type="match status" value="1"/>
</dbReference>
<evidence type="ECO:0000259" key="4">
    <source>
        <dbReference type="Pfam" id="PF00931"/>
    </source>
</evidence>
<keyword evidence="7" id="KW-1185">Reference proteome</keyword>
<dbReference type="Pfam" id="PF18052">
    <property type="entry name" value="Rx_N"/>
    <property type="match status" value="1"/>
</dbReference>
<proteinExistence type="predicted"/>
<evidence type="ECO:0008006" key="8">
    <source>
        <dbReference type="Google" id="ProtNLM"/>
    </source>
</evidence>
<name>A0A314UFN3_PRUYE</name>
<comment type="caution">
    <text evidence="6">The sequence shown here is derived from an EMBL/GenBank/DDBJ whole genome shotgun (WGS) entry which is preliminary data.</text>
</comment>
<evidence type="ECO:0000256" key="3">
    <source>
        <dbReference type="ARBA" id="ARBA00022821"/>
    </source>
</evidence>
<protein>
    <recommendedName>
        <fullName evidence="8">Disease resistance protein RPM1-like</fullName>
    </recommendedName>
</protein>
<dbReference type="OrthoDB" id="1935705at2759"/>
<dbReference type="CDD" id="cd14798">
    <property type="entry name" value="RX-CC_like"/>
    <property type="match status" value="1"/>
</dbReference>